<feature type="compositionally biased region" description="Polar residues" evidence="3">
    <location>
        <begin position="1"/>
        <end position="15"/>
    </location>
</feature>
<evidence type="ECO:0000256" key="2">
    <source>
        <dbReference type="SAM" id="Coils"/>
    </source>
</evidence>
<keyword evidence="2" id="KW-0175">Coiled coil</keyword>
<dbReference type="RefSeq" id="XP_022089845.1">
    <property type="nucleotide sequence ID" value="XM_022234153.1"/>
</dbReference>
<feature type="compositionally biased region" description="Polar residues" evidence="3">
    <location>
        <begin position="411"/>
        <end position="431"/>
    </location>
</feature>
<proteinExistence type="inferred from homology"/>
<dbReference type="AlphaFoldDB" id="A0A8B7YBT6"/>
<feature type="compositionally biased region" description="Basic and acidic residues" evidence="3">
    <location>
        <begin position="384"/>
        <end position="395"/>
    </location>
</feature>
<dbReference type="PANTHER" id="PTHR16127:SF13">
    <property type="entry name" value="GH01188P"/>
    <property type="match status" value="1"/>
</dbReference>
<feature type="compositionally biased region" description="Basic and acidic residues" evidence="3">
    <location>
        <begin position="16"/>
        <end position="54"/>
    </location>
</feature>
<comment type="similarity">
    <text evidence="1">Belongs to the taxilin family.</text>
</comment>
<dbReference type="GO" id="GO:0019905">
    <property type="term" value="F:syntaxin binding"/>
    <property type="evidence" value="ECO:0007669"/>
    <property type="project" value="InterPro"/>
</dbReference>
<feature type="region of interest" description="Disordered" evidence="3">
    <location>
        <begin position="368"/>
        <end position="431"/>
    </location>
</feature>
<feature type="coiled-coil region" evidence="2">
    <location>
        <begin position="292"/>
        <end position="319"/>
    </location>
</feature>
<keyword evidence="4" id="KW-1185">Reference proteome</keyword>
<dbReference type="Pfam" id="PF09728">
    <property type="entry name" value="Taxilin"/>
    <property type="match status" value="1"/>
</dbReference>
<dbReference type="OrthoDB" id="425555at2759"/>
<gene>
    <name evidence="5" type="primary">LOC110978855</name>
</gene>
<dbReference type="InterPro" id="IPR026183">
    <property type="entry name" value="Taxilin_fam"/>
</dbReference>
<dbReference type="KEGG" id="aplc:110978855"/>
<dbReference type="PANTHER" id="PTHR16127">
    <property type="entry name" value="TAXILIN"/>
    <property type="match status" value="1"/>
</dbReference>
<evidence type="ECO:0000256" key="1">
    <source>
        <dbReference type="ARBA" id="ARBA00009550"/>
    </source>
</evidence>
<reference evidence="5" key="1">
    <citation type="submission" date="2025-08" db="UniProtKB">
        <authorList>
            <consortium name="RefSeq"/>
        </authorList>
    </citation>
    <scope>IDENTIFICATION</scope>
</reference>
<dbReference type="GeneID" id="110978855"/>
<dbReference type="Proteomes" id="UP000694845">
    <property type="component" value="Unplaced"/>
</dbReference>
<name>A0A8B7YBT6_ACAPL</name>
<evidence type="ECO:0000256" key="3">
    <source>
        <dbReference type="SAM" id="MobiDB-lite"/>
    </source>
</evidence>
<feature type="coiled-coil region" evidence="2">
    <location>
        <begin position="73"/>
        <end position="245"/>
    </location>
</feature>
<evidence type="ECO:0000313" key="5">
    <source>
        <dbReference type="RefSeq" id="XP_022089845.1"/>
    </source>
</evidence>
<protein>
    <submittedName>
        <fullName evidence="5">Alpha-taxilin-like isoform X1</fullName>
    </submittedName>
</protein>
<accession>A0A8B7YBT6</accession>
<organism evidence="4 5">
    <name type="scientific">Acanthaster planci</name>
    <name type="common">Crown-of-thorns starfish</name>
    <dbReference type="NCBI Taxonomy" id="133434"/>
    <lineage>
        <taxon>Eukaryota</taxon>
        <taxon>Metazoa</taxon>
        <taxon>Echinodermata</taxon>
        <taxon>Eleutherozoa</taxon>
        <taxon>Asterozoa</taxon>
        <taxon>Asteroidea</taxon>
        <taxon>Valvatacea</taxon>
        <taxon>Valvatida</taxon>
        <taxon>Acanthasteridae</taxon>
        <taxon>Acanthaster</taxon>
    </lineage>
</organism>
<feature type="compositionally biased region" description="Polar residues" evidence="3">
    <location>
        <begin position="373"/>
        <end position="383"/>
    </location>
</feature>
<sequence length="431" mass="50376">MEETTGIQKSSNDSQSHSEEEILEKMGEMSVEKKGKSQDKEGKKGKRAVKDAEHMNRAITQTLSSLHTSEEKIMCLSKKYAELMVEHKALQREVKVQQKQYATLQREKDHLQSEHGRAVLAKSKLESLCRELQRHNKTIKEESLQRSKEEEEKRKEVSAKFQQTINDITTQMQENHTRNLKLKEENLDLATKLKSLVEQYERREEHIEKLFKHKELESQLYDAKIQQANIALAEEKEKYQRDKALWMVEAAENRRKCDVLTKQESELKAQLTVYTEKFEEFQSTLTKSNDVFQTLKQEMDKMTKKIKKLEKETNMWRIRWENTNKSLLATAEQKNHHERESAENRNKVVRLEKLCRALQGERNALLDKARAESNASETSCQQQVEEKEANRRGEEISCLSQEDSKAENVEESSQQDSSKLQEACSSIQDID</sequence>
<feature type="region of interest" description="Disordered" evidence="3">
    <location>
        <begin position="1"/>
        <end position="54"/>
    </location>
</feature>
<evidence type="ECO:0000313" key="4">
    <source>
        <dbReference type="Proteomes" id="UP000694845"/>
    </source>
</evidence>